<reference evidence="9 10" key="1">
    <citation type="submission" date="2023-01" db="EMBL/GenBank/DDBJ databases">
        <title>Minimal conservation of predation-associated metabolite biosynthetic gene clusters underscores biosynthetic potential of Myxococcota including descriptions for ten novel species: Archangium lansinium sp. nov., Myxococcus landrumus sp. nov., Nannocystis bai.</title>
        <authorList>
            <person name="Ahearne A."/>
            <person name="Stevens C."/>
            <person name="Dowd S."/>
        </authorList>
    </citation>
    <scope>NUCLEOTIDE SEQUENCE [LARGE SCALE GENOMIC DNA]</scope>
    <source>
        <strain evidence="9 10">WIWO2</strain>
    </source>
</reference>
<evidence type="ECO:0000259" key="7">
    <source>
        <dbReference type="Pfam" id="PF04542"/>
    </source>
</evidence>
<dbReference type="SUPFAM" id="SSF88946">
    <property type="entry name" value="Sigma2 domain of RNA polymerase sigma factors"/>
    <property type="match status" value="1"/>
</dbReference>
<proteinExistence type="inferred from homology"/>
<evidence type="ECO:0000313" key="9">
    <source>
        <dbReference type="EMBL" id="MDC0679266.1"/>
    </source>
</evidence>
<feature type="domain" description="RNA polymerase sigma factor 70 region 4 type 2" evidence="8">
    <location>
        <begin position="111"/>
        <end position="163"/>
    </location>
</feature>
<dbReference type="Gene3D" id="1.10.1740.10">
    <property type="match status" value="1"/>
</dbReference>
<comment type="caution">
    <text evidence="9">The sequence shown here is derived from an EMBL/GenBank/DDBJ whole genome shotgun (WGS) entry which is preliminary data.</text>
</comment>
<dbReference type="InterPro" id="IPR007627">
    <property type="entry name" value="RNA_pol_sigma70_r2"/>
</dbReference>
<dbReference type="PANTHER" id="PTHR43133:SF8">
    <property type="entry name" value="RNA POLYMERASE SIGMA FACTOR HI_1459-RELATED"/>
    <property type="match status" value="1"/>
</dbReference>
<dbReference type="Pfam" id="PF04542">
    <property type="entry name" value="Sigma70_r2"/>
    <property type="match status" value="1"/>
</dbReference>
<evidence type="ECO:0000256" key="1">
    <source>
        <dbReference type="ARBA" id="ARBA00010641"/>
    </source>
</evidence>
<gene>
    <name evidence="9" type="ORF">POL72_16095</name>
</gene>
<evidence type="ECO:0000256" key="3">
    <source>
        <dbReference type="ARBA" id="ARBA00023082"/>
    </source>
</evidence>
<protein>
    <recommendedName>
        <fullName evidence="6">RNA polymerase sigma factor</fullName>
    </recommendedName>
</protein>
<accession>A0ABT5C259</accession>
<dbReference type="Gene3D" id="1.10.10.10">
    <property type="entry name" value="Winged helix-like DNA-binding domain superfamily/Winged helix DNA-binding domain"/>
    <property type="match status" value="1"/>
</dbReference>
<dbReference type="InterPro" id="IPR036388">
    <property type="entry name" value="WH-like_DNA-bd_sf"/>
</dbReference>
<evidence type="ECO:0000256" key="4">
    <source>
        <dbReference type="ARBA" id="ARBA00023125"/>
    </source>
</evidence>
<evidence type="ECO:0000256" key="2">
    <source>
        <dbReference type="ARBA" id="ARBA00023015"/>
    </source>
</evidence>
<comment type="similarity">
    <text evidence="1 6">Belongs to the sigma-70 factor family. ECF subfamily.</text>
</comment>
<dbReference type="EMBL" id="JAQNDK010000002">
    <property type="protein sequence ID" value="MDC0679266.1"/>
    <property type="molecule type" value="Genomic_DNA"/>
</dbReference>
<dbReference type="SUPFAM" id="SSF88659">
    <property type="entry name" value="Sigma3 and sigma4 domains of RNA polymerase sigma factors"/>
    <property type="match status" value="1"/>
</dbReference>
<evidence type="ECO:0000313" key="10">
    <source>
        <dbReference type="Proteomes" id="UP001217485"/>
    </source>
</evidence>
<dbReference type="CDD" id="cd06171">
    <property type="entry name" value="Sigma70_r4"/>
    <property type="match status" value="1"/>
</dbReference>
<dbReference type="InterPro" id="IPR014284">
    <property type="entry name" value="RNA_pol_sigma-70_dom"/>
</dbReference>
<dbReference type="PANTHER" id="PTHR43133">
    <property type="entry name" value="RNA POLYMERASE ECF-TYPE SIGMA FACTO"/>
    <property type="match status" value="1"/>
</dbReference>
<sequence>MPTSPHTSFVDRLLAELPCLLRAARRLTRSEQDAEDLAQATLVRAIERHTDLRDEDRMRSWLLRIERTVLLNATRGARQRLEVIEGGRGAESVPEPQGDLEAELLERGFADEVERALARLPPEWREALLLREVEELSYEEIADLQGCPVGTVRSRLSRARLALVEGLSERCEETSWQGATASGSRTFRRGTTTR</sequence>
<feature type="domain" description="RNA polymerase sigma-70 region 2" evidence="7">
    <location>
        <begin position="17"/>
        <end position="78"/>
    </location>
</feature>
<dbReference type="Pfam" id="PF08281">
    <property type="entry name" value="Sigma70_r4_2"/>
    <property type="match status" value="1"/>
</dbReference>
<dbReference type="InterPro" id="IPR000838">
    <property type="entry name" value="RNA_pol_sigma70_ECF_CS"/>
</dbReference>
<dbReference type="InterPro" id="IPR039425">
    <property type="entry name" value="RNA_pol_sigma-70-like"/>
</dbReference>
<evidence type="ECO:0000259" key="8">
    <source>
        <dbReference type="Pfam" id="PF08281"/>
    </source>
</evidence>
<dbReference type="PROSITE" id="PS01063">
    <property type="entry name" value="SIGMA70_ECF"/>
    <property type="match status" value="1"/>
</dbReference>
<dbReference type="InterPro" id="IPR013249">
    <property type="entry name" value="RNA_pol_sigma70_r4_t2"/>
</dbReference>
<keyword evidence="2 6" id="KW-0805">Transcription regulation</keyword>
<dbReference type="RefSeq" id="WP_272096227.1">
    <property type="nucleotide sequence ID" value="NZ_JAQNDK010000002.1"/>
</dbReference>
<dbReference type="InterPro" id="IPR013325">
    <property type="entry name" value="RNA_pol_sigma_r2"/>
</dbReference>
<organism evidence="9 10">
    <name type="scientific">Sorangium atrum</name>
    <dbReference type="NCBI Taxonomy" id="2995308"/>
    <lineage>
        <taxon>Bacteria</taxon>
        <taxon>Pseudomonadati</taxon>
        <taxon>Myxococcota</taxon>
        <taxon>Polyangia</taxon>
        <taxon>Polyangiales</taxon>
        <taxon>Polyangiaceae</taxon>
        <taxon>Sorangium</taxon>
    </lineage>
</organism>
<dbReference type="Proteomes" id="UP001217485">
    <property type="component" value="Unassembled WGS sequence"/>
</dbReference>
<name>A0ABT5C259_9BACT</name>
<keyword evidence="3 6" id="KW-0731">Sigma factor</keyword>
<evidence type="ECO:0000256" key="6">
    <source>
        <dbReference type="RuleBase" id="RU000716"/>
    </source>
</evidence>
<keyword evidence="4 6" id="KW-0238">DNA-binding</keyword>
<dbReference type="NCBIfam" id="TIGR02937">
    <property type="entry name" value="sigma70-ECF"/>
    <property type="match status" value="1"/>
</dbReference>
<evidence type="ECO:0000256" key="5">
    <source>
        <dbReference type="ARBA" id="ARBA00023163"/>
    </source>
</evidence>
<keyword evidence="5 6" id="KW-0804">Transcription</keyword>
<keyword evidence="10" id="KW-1185">Reference proteome</keyword>
<dbReference type="InterPro" id="IPR013324">
    <property type="entry name" value="RNA_pol_sigma_r3/r4-like"/>
</dbReference>